<gene>
    <name evidence="4" type="ORF">Sphch_3320</name>
</gene>
<evidence type="ECO:0000256" key="2">
    <source>
        <dbReference type="ARBA" id="ARBA00051383"/>
    </source>
</evidence>
<reference evidence="4 5" key="1">
    <citation type="submission" date="2011-05" db="EMBL/GenBank/DDBJ databases">
        <title>Complete sequence of chromosome 2 of Sphingobium chlorophenolicum L-1.</title>
        <authorList>
            <consortium name="US DOE Joint Genome Institute"/>
            <person name="Lucas S."/>
            <person name="Han J."/>
            <person name="Lapidus A."/>
            <person name="Cheng J.-F."/>
            <person name="Goodwin L."/>
            <person name="Pitluck S."/>
            <person name="Peters L."/>
            <person name="Daligault H."/>
            <person name="Han C."/>
            <person name="Tapia R."/>
            <person name="Land M."/>
            <person name="Hauser L."/>
            <person name="Kyrpides N."/>
            <person name="Ivanova N."/>
            <person name="Pagani I."/>
            <person name="Turner P."/>
            <person name="Copley S."/>
            <person name="Woyke T."/>
        </authorList>
    </citation>
    <scope>NUCLEOTIDE SEQUENCE [LARGE SCALE GENOMIC DNA]</scope>
    <source>
        <strain evidence="4 5">L-1</strain>
    </source>
</reference>
<dbReference type="AlphaFoldDB" id="F6F3A6"/>
<dbReference type="CDD" id="cd05233">
    <property type="entry name" value="SDR_c"/>
    <property type="match status" value="1"/>
</dbReference>
<dbReference type="EMBL" id="CP002799">
    <property type="protein sequence ID" value="AEG50918.1"/>
    <property type="molecule type" value="Genomic_DNA"/>
</dbReference>
<dbReference type="InterPro" id="IPR002347">
    <property type="entry name" value="SDR_fam"/>
</dbReference>
<keyword evidence="5" id="KW-1185">Reference proteome</keyword>
<comment type="similarity">
    <text evidence="1">Belongs to the short-chain dehydrogenases/reductases (SDR) family.</text>
</comment>
<dbReference type="PANTHER" id="PTHR42820">
    <property type="entry name" value="SHORT-CHAIN DEHYDROGENASE REDUCTASE"/>
    <property type="match status" value="1"/>
</dbReference>
<evidence type="ECO:0000256" key="1">
    <source>
        <dbReference type="ARBA" id="ARBA00006484"/>
    </source>
</evidence>
<dbReference type="KEGG" id="sch:Sphch_3320"/>
<protein>
    <submittedName>
        <fullName evidence="4">3-oxoacyl-(Acyl-carrier-protein) reductase</fullName>
        <ecNumber evidence="4">1.1.1.100</ecNumber>
    </submittedName>
</protein>
<dbReference type="SUPFAM" id="SSF51735">
    <property type="entry name" value="NAD(P)-binding Rossmann-fold domains"/>
    <property type="match status" value="1"/>
</dbReference>
<proteinExistence type="inferred from homology"/>
<comment type="catalytic activity">
    <reaction evidence="2">
        <text>2,5-dichlorocyclohexa-2,5-dien-1,4-diol + NAD(+) = 2,5-dichlorohydroquinone + NADH + H(+)</text>
        <dbReference type="Rhea" id="RHEA:15741"/>
        <dbReference type="ChEBI" id="CHEBI:15378"/>
        <dbReference type="ChEBI" id="CHEBI:27545"/>
        <dbReference type="ChEBI" id="CHEBI:28975"/>
        <dbReference type="ChEBI" id="CHEBI:57540"/>
        <dbReference type="ChEBI" id="CHEBI:57945"/>
    </reaction>
</comment>
<accession>F6F3A6</accession>
<evidence type="ECO:0000313" key="4">
    <source>
        <dbReference type="EMBL" id="AEG50918.1"/>
    </source>
</evidence>
<dbReference type="SMART" id="SM00822">
    <property type="entry name" value="PKS_KR"/>
    <property type="match status" value="1"/>
</dbReference>
<name>F6F3A6_SPHCR</name>
<dbReference type="RefSeq" id="WP_013849148.1">
    <property type="nucleotide sequence ID" value="NC_015594.1"/>
</dbReference>
<dbReference type="InterPro" id="IPR036291">
    <property type="entry name" value="NAD(P)-bd_dom_sf"/>
</dbReference>
<evidence type="ECO:0000313" key="5">
    <source>
        <dbReference type="Proteomes" id="UP000007150"/>
    </source>
</evidence>
<feature type="domain" description="Ketoreductase" evidence="3">
    <location>
        <begin position="8"/>
        <end position="192"/>
    </location>
</feature>
<dbReference type="STRING" id="690566.Sphch_3320"/>
<keyword evidence="4" id="KW-0560">Oxidoreductase</keyword>
<sequence>MTDWYEGKSVVVTGGGSGIGAAAARRFAQEGAGVCVADINLEAAEAIATSIVAEGNRAIAVRADISDLDDNREMMRRAVDAFGALKAVFLNAAYLPPFGNFEDSSVEAFDKALAVNLRGTFLGLKTALSILQPGGAVVVTGSTAGIRGLPMGAAYSASKHGVLGLVASSSQSFAARGCRVNAICPGTTVTAMALEAGMKQDGDWQTVVDPAALPMAEFRGRLRPQHIAEVALFLASPLAGGINGTAYPVDAGYLSTMVE</sequence>
<dbReference type="EC" id="1.1.1.100" evidence="4"/>
<dbReference type="Proteomes" id="UP000007150">
    <property type="component" value="Chromosome 2"/>
</dbReference>
<evidence type="ECO:0000259" key="3">
    <source>
        <dbReference type="SMART" id="SM00822"/>
    </source>
</evidence>
<organism evidence="4 5">
    <name type="scientific">Sphingobium chlorophenolicum L-1</name>
    <dbReference type="NCBI Taxonomy" id="690566"/>
    <lineage>
        <taxon>Bacteria</taxon>
        <taxon>Pseudomonadati</taxon>
        <taxon>Pseudomonadota</taxon>
        <taxon>Alphaproteobacteria</taxon>
        <taxon>Sphingomonadales</taxon>
        <taxon>Sphingomonadaceae</taxon>
        <taxon>Sphingobium</taxon>
    </lineage>
</organism>
<dbReference type="Gene3D" id="3.40.50.720">
    <property type="entry name" value="NAD(P)-binding Rossmann-like Domain"/>
    <property type="match status" value="1"/>
</dbReference>
<dbReference type="HOGENOM" id="CLU_010194_1_0_5"/>
<dbReference type="InterPro" id="IPR057326">
    <property type="entry name" value="KR_dom"/>
</dbReference>
<dbReference type="FunFam" id="3.40.50.720:FF:000084">
    <property type="entry name" value="Short-chain dehydrogenase reductase"/>
    <property type="match status" value="1"/>
</dbReference>
<dbReference type="GO" id="GO:0018502">
    <property type="term" value="F:2,5-dichloro-2,5-cyclohexadiene-1,4-diol dehydrogenase activity"/>
    <property type="evidence" value="ECO:0007669"/>
    <property type="project" value="RHEA"/>
</dbReference>
<dbReference type="GO" id="GO:0004316">
    <property type="term" value="F:3-oxoacyl-[acyl-carrier-protein] reductase (NADPH) activity"/>
    <property type="evidence" value="ECO:0007669"/>
    <property type="project" value="UniProtKB-EC"/>
</dbReference>
<dbReference type="Pfam" id="PF13561">
    <property type="entry name" value="adh_short_C2"/>
    <property type="match status" value="1"/>
</dbReference>
<dbReference type="PANTHER" id="PTHR42820:SF1">
    <property type="entry name" value="SHORT-CHAIN DEHYDROGENASE_REDUCTASE FAMILY PROTEIN"/>
    <property type="match status" value="1"/>
</dbReference>
<dbReference type="PRINTS" id="PR00081">
    <property type="entry name" value="GDHRDH"/>
</dbReference>